<evidence type="ECO:0000256" key="1">
    <source>
        <dbReference type="ARBA" id="ARBA00004141"/>
    </source>
</evidence>
<dbReference type="Gene3D" id="3.30.70.100">
    <property type="match status" value="1"/>
</dbReference>
<evidence type="ECO:0000256" key="2">
    <source>
        <dbReference type="ARBA" id="ARBA00004236"/>
    </source>
</evidence>
<keyword evidence="11" id="KW-1185">Reference proteome</keyword>
<organism evidence="10 11">
    <name type="scientific">Ectobacillus funiculus</name>
    <dbReference type="NCBI Taxonomy" id="137993"/>
    <lineage>
        <taxon>Bacteria</taxon>
        <taxon>Bacillati</taxon>
        <taxon>Bacillota</taxon>
        <taxon>Bacilli</taxon>
        <taxon>Bacillales</taxon>
        <taxon>Bacillaceae</taxon>
        <taxon>Ectobacillus</taxon>
    </lineage>
</organism>
<dbReference type="InterPro" id="IPR011014">
    <property type="entry name" value="MscS_channel_TM-2"/>
</dbReference>
<reference evidence="10 11" key="1">
    <citation type="submission" date="2024-09" db="EMBL/GenBank/DDBJ databases">
        <authorList>
            <person name="Sun Q."/>
            <person name="Mori K."/>
        </authorList>
    </citation>
    <scope>NUCLEOTIDE SEQUENCE [LARGE SCALE GENOMIC DNA]</scope>
    <source>
        <strain evidence="10 11">JCM 11201</strain>
    </source>
</reference>
<dbReference type="Pfam" id="PF00924">
    <property type="entry name" value="MS_channel_2nd"/>
    <property type="match status" value="1"/>
</dbReference>
<dbReference type="InterPro" id="IPR010920">
    <property type="entry name" value="LSM_dom_sf"/>
</dbReference>
<evidence type="ECO:0000313" key="11">
    <source>
        <dbReference type="Proteomes" id="UP001589609"/>
    </source>
</evidence>
<evidence type="ECO:0000259" key="9">
    <source>
        <dbReference type="Pfam" id="PF00924"/>
    </source>
</evidence>
<dbReference type="PANTHER" id="PTHR30460:SF1">
    <property type="entry name" value="MECHANOSENSITIVE ION CHANNEL"/>
    <property type="match status" value="1"/>
</dbReference>
<evidence type="ECO:0000256" key="6">
    <source>
        <dbReference type="ARBA" id="ARBA00022989"/>
    </source>
</evidence>
<feature type="domain" description="Mechanosensitive ion channel MscS" evidence="9">
    <location>
        <begin position="104"/>
        <end position="166"/>
    </location>
</feature>
<evidence type="ECO:0000256" key="4">
    <source>
        <dbReference type="ARBA" id="ARBA00022475"/>
    </source>
</evidence>
<dbReference type="Gene3D" id="2.30.30.60">
    <property type="match status" value="1"/>
</dbReference>
<comment type="similarity">
    <text evidence="3">Belongs to the MscS (TC 1.A.23) family.</text>
</comment>
<evidence type="ECO:0000313" key="10">
    <source>
        <dbReference type="EMBL" id="MFB9761884.1"/>
    </source>
</evidence>
<evidence type="ECO:0000256" key="8">
    <source>
        <dbReference type="SAM" id="Phobius"/>
    </source>
</evidence>
<dbReference type="InterPro" id="IPR006685">
    <property type="entry name" value="MscS_channel_2nd"/>
</dbReference>
<dbReference type="SUPFAM" id="SSF82861">
    <property type="entry name" value="Mechanosensitive channel protein MscS (YggB), transmembrane region"/>
    <property type="match status" value="1"/>
</dbReference>
<name>A0ABV5WMJ0_9BACI</name>
<sequence length="280" mass="31864">MWSFVSGIYANRYGEVIIDVIFTYIIASCGFWVLRYSLHQFFQRTSFIDEKKEGTIESVVKNTSKYLTLILVLITAIQPFVDWRNILVAGGVLTAIVGFGAQSAIKDFLYGFFFLFEGQLKKGDFVTINNELAGAVEELGFRAVSVRLTDGRLMTVPNGEVLKVINGNVNHRRVFESVIIDFKEDPARVRVLLESLCEELNELHMEYLLRDTDGEFVEAYHYWGLSSLDASPYGFKFSIVATVQDMHYLQAAQEAKFRLAKRLHEEGILLPSIRAVYAQQ</sequence>
<comment type="caution">
    <text evidence="10">The sequence shown here is derived from an EMBL/GenBank/DDBJ whole genome shotgun (WGS) entry which is preliminary data.</text>
</comment>
<dbReference type="Proteomes" id="UP001589609">
    <property type="component" value="Unassembled WGS sequence"/>
</dbReference>
<gene>
    <name evidence="10" type="ORF">ACFFMS_27020</name>
</gene>
<feature type="transmembrane region" description="Helical" evidence="8">
    <location>
        <begin position="86"/>
        <end position="105"/>
    </location>
</feature>
<keyword evidence="6 8" id="KW-1133">Transmembrane helix</keyword>
<keyword evidence="5 8" id="KW-0812">Transmembrane</keyword>
<accession>A0ABV5WMJ0</accession>
<evidence type="ECO:0000256" key="7">
    <source>
        <dbReference type="ARBA" id="ARBA00023136"/>
    </source>
</evidence>
<dbReference type="SUPFAM" id="SSF50182">
    <property type="entry name" value="Sm-like ribonucleoproteins"/>
    <property type="match status" value="1"/>
</dbReference>
<dbReference type="Gene3D" id="1.10.287.1260">
    <property type="match status" value="1"/>
</dbReference>
<dbReference type="InterPro" id="IPR023408">
    <property type="entry name" value="MscS_beta-dom_sf"/>
</dbReference>
<evidence type="ECO:0000256" key="5">
    <source>
        <dbReference type="ARBA" id="ARBA00022692"/>
    </source>
</evidence>
<keyword evidence="4" id="KW-1003">Cell membrane</keyword>
<dbReference type="PANTHER" id="PTHR30460">
    <property type="entry name" value="MODERATE CONDUCTANCE MECHANOSENSITIVE CHANNEL YBIO"/>
    <property type="match status" value="1"/>
</dbReference>
<dbReference type="InterPro" id="IPR045276">
    <property type="entry name" value="YbiO_bact"/>
</dbReference>
<proteinExistence type="inferred from homology"/>
<dbReference type="EMBL" id="JBHMAF010000196">
    <property type="protein sequence ID" value="MFB9761884.1"/>
    <property type="molecule type" value="Genomic_DNA"/>
</dbReference>
<feature type="transmembrane region" description="Helical" evidence="8">
    <location>
        <begin position="20"/>
        <end position="38"/>
    </location>
</feature>
<dbReference type="RefSeq" id="WP_379951967.1">
    <property type="nucleotide sequence ID" value="NZ_JBHMAF010000196.1"/>
</dbReference>
<keyword evidence="7 8" id="KW-0472">Membrane</keyword>
<protein>
    <submittedName>
        <fullName evidence="10">Mechanosensitive ion channel family protein</fullName>
    </submittedName>
</protein>
<comment type="subcellular location">
    <subcellularLocation>
        <location evidence="2">Cell membrane</location>
    </subcellularLocation>
    <subcellularLocation>
        <location evidence="1">Membrane</location>
        <topology evidence="1">Multi-pass membrane protein</topology>
    </subcellularLocation>
</comment>
<evidence type="ECO:0000256" key="3">
    <source>
        <dbReference type="ARBA" id="ARBA00008017"/>
    </source>
</evidence>